<evidence type="ECO:0000256" key="4">
    <source>
        <dbReference type="ARBA" id="ARBA00023136"/>
    </source>
</evidence>
<dbReference type="GO" id="GO:0070273">
    <property type="term" value="F:phosphatidylinositol-4-phosphate binding"/>
    <property type="evidence" value="ECO:0007669"/>
    <property type="project" value="InterPro"/>
</dbReference>
<comment type="caution">
    <text evidence="5">The sequence shown here is derived from an EMBL/GenBank/DDBJ whole genome shotgun (WGS) entry which is preliminary data.</text>
</comment>
<keyword evidence="3" id="KW-0446">Lipid-binding</keyword>
<dbReference type="Pfam" id="PF05719">
    <property type="entry name" value="GPP34"/>
    <property type="match status" value="1"/>
</dbReference>
<proteinExistence type="predicted"/>
<keyword evidence="4" id="KW-0472">Membrane</keyword>
<dbReference type="EMBL" id="ASHR01000025">
    <property type="protein sequence ID" value="ERG64223.1"/>
    <property type="molecule type" value="Genomic_DNA"/>
</dbReference>
<evidence type="ECO:0000313" key="5">
    <source>
        <dbReference type="EMBL" id="ERG64223.1"/>
    </source>
</evidence>
<dbReference type="GO" id="GO:0005737">
    <property type="term" value="C:cytoplasm"/>
    <property type="evidence" value="ECO:0007669"/>
    <property type="project" value="UniProtKB-ARBA"/>
</dbReference>
<evidence type="ECO:0000256" key="3">
    <source>
        <dbReference type="ARBA" id="ARBA00023121"/>
    </source>
</evidence>
<evidence type="ECO:0000313" key="6">
    <source>
        <dbReference type="Proteomes" id="UP000016462"/>
    </source>
</evidence>
<dbReference type="RefSeq" id="WP_021010647.1">
    <property type="nucleotide sequence ID" value="NZ_ASHR01000025.1"/>
</dbReference>
<evidence type="ECO:0000256" key="1">
    <source>
        <dbReference type="ARBA" id="ARBA00004255"/>
    </source>
</evidence>
<gene>
    <name evidence="5" type="ORF">L332_07130</name>
</gene>
<keyword evidence="6" id="KW-1185">Reference proteome</keyword>
<dbReference type="Gene3D" id="1.10.3630.10">
    <property type="entry name" value="yeast vps74-n-term truncation variant domain like"/>
    <property type="match status" value="1"/>
</dbReference>
<dbReference type="Proteomes" id="UP000016462">
    <property type="component" value="Unassembled WGS sequence"/>
</dbReference>
<name>U1LAW6_9MICO</name>
<reference evidence="5 6" key="1">
    <citation type="journal article" date="2013" name="Genome Announc.">
        <title>First draft genome sequence from a member of the genus agrococcus, isolated from modern microbialites.</title>
        <authorList>
            <person name="White R.A.III."/>
            <person name="Grassa C.J."/>
            <person name="Suttle C.A."/>
        </authorList>
    </citation>
    <scope>NUCLEOTIDE SEQUENCE [LARGE SCALE GENOMIC DNA]</scope>
    <source>
        <strain evidence="5 6">RW1</strain>
    </source>
</reference>
<dbReference type="GO" id="GO:0012505">
    <property type="term" value="C:endomembrane system"/>
    <property type="evidence" value="ECO:0007669"/>
    <property type="project" value="UniProtKB-ARBA"/>
</dbReference>
<sequence>MALTIPEAVLLLAIDDDEGSPLIEDSSLGIAIAGAALAQLVVDGRMRVVAHGEPGSEPGVLVAASGTTNPHLEPLVDRIDGATPSQALSVVAGWGGRSAPTSRVRRELLEDFAAAGVLAREEDRFLGIRWRERWERGERRDVEDALQARAIEVLEGADDPTVGAALAILHGAEALPPIFPGLPRERLLARGAELAERSWASREVHRSIEAVQAAMVSLMMSST</sequence>
<dbReference type="OrthoDB" id="5111372at2"/>
<keyword evidence="2" id="KW-0333">Golgi apparatus</keyword>
<dbReference type="AlphaFoldDB" id="U1LAW6"/>
<evidence type="ECO:0008006" key="7">
    <source>
        <dbReference type="Google" id="ProtNLM"/>
    </source>
</evidence>
<comment type="subcellular location">
    <subcellularLocation>
        <location evidence="1">Golgi apparatus membrane</location>
        <topology evidence="1">Peripheral membrane protein</topology>
        <orientation evidence="1">Cytoplasmic side</orientation>
    </subcellularLocation>
</comment>
<dbReference type="InterPro" id="IPR038261">
    <property type="entry name" value="GPP34-like_sf"/>
</dbReference>
<dbReference type="InterPro" id="IPR008628">
    <property type="entry name" value="GPP34-like"/>
</dbReference>
<evidence type="ECO:0000256" key="2">
    <source>
        <dbReference type="ARBA" id="ARBA00023034"/>
    </source>
</evidence>
<organism evidence="5 6">
    <name type="scientific">Agrococcus pavilionensis RW1</name>
    <dbReference type="NCBI Taxonomy" id="1330458"/>
    <lineage>
        <taxon>Bacteria</taxon>
        <taxon>Bacillati</taxon>
        <taxon>Actinomycetota</taxon>
        <taxon>Actinomycetes</taxon>
        <taxon>Micrococcales</taxon>
        <taxon>Microbacteriaceae</taxon>
        <taxon>Agrococcus</taxon>
    </lineage>
</organism>
<accession>U1LAW6</accession>
<protein>
    <recommendedName>
        <fullName evidence="7">GPP34 family phosphoprotein</fullName>
    </recommendedName>
</protein>